<dbReference type="SUPFAM" id="SSF52540">
    <property type="entry name" value="P-loop containing nucleoside triphosphate hydrolases"/>
    <property type="match status" value="1"/>
</dbReference>
<dbReference type="Pfam" id="PF03668">
    <property type="entry name" value="RapZ-like_N"/>
    <property type="match status" value="1"/>
</dbReference>
<dbReference type="GO" id="GO:0005525">
    <property type="term" value="F:GTP binding"/>
    <property type="evidence" value="ECO:0007669"/>
    <property type="project" value="UniProtKB-UniRule"/>
</dbReference>
<evidence type="ECO:0000313" key="8">
    <source>
        <dbReference type="Proteomes" id="UP000037267"/>
    </source>
</evidence>
<dbReference type="EMBL" id="LGSS01000004">
    <property type="protein sequence ID" value="KNF09146.1"/>
    <property type="molecule type" value="Genomic_DNA"/>
</dbReference>
<feature type="binding site" evidence="4">
    <location>
        <begin position="8"/>
        <end position="15"/>
    </location>
    <ligand>
        <name>ATP</name>
        <dbReference type="ChEBI" id="CHEBI:30616"/>
    </ligand>
</feature>
<evidence type="ECO:0000256" key="1">
    <source>
        <dbReference type="ARBA" id="ARBA00022741"/>
    </source>
</evidence>
<comment type="caution">
    <text evidence="4">Lacks conserved residue(s) required for the propagation of feature annotation.</text>
</comment>
<evidence type="ECO:0000259" key="5">
    <source>
        <dbReference type="Pfam" id="PF03668"/>
    </source>
</evidence>
<dbReference type="Proteomes" id="UP000037267">
    <property type="component" value="Unassembled WGS sequence"/>
</dbReference>
<dbReference type="InterPro" id="IPR053931">
    <property type="entry name" value="RapZ_C"/>
</dbReference>
<keyword evidence="3 4" id="KW-0342">GTP-binding</keyword>
<evidence type="ECO:0000256" key="2">
    <source>
        <dbReference type="ARBA" id="ARBA00022840"/>
    </source>
</evidence>
<evidence type="ECO:0000313" key="7">
    <source>
        <dbReference type="EMBL" id="KNF09146.1"/>
    </source>
</evidence>
<proteinExistence type="inferred from homology"/>
<dbReference type="PANTHER" id="PTHR30448:SF0">
    <property type="entry name" value="RNASE ADAPTER PROTEIN RAPZ"/>
    <property type="match status" value="1"/>
</dbReference>
<dbReference type="OrthoDB" id="9784461at2"/>
<dbReference type="Pfam" id="PF22740">
    <property type="entry name" value="PapZ_C"/>
    <property type="match status" value="1"/>
</dbReference>
<keyword evidence="2 4" id="KW-0067">ATP-binding</keyword>
<dbReference type="InterPro" id="IPR053930">
    <property type="entry name" value="RapZ-like_N"/>
</dbReference>
<feature type="domain" description="RapZ C-terminal" evidence="6">
    <location>
        <begin position="164"/>
        <end position="282"/>
    </location>
</feature>
<protein>
    <submittedName>
        <fullName evidence="7">Uncharacterized protein</fullName>
    </submittedName>
</protein>
<dbReference type="PANTHER" id="PTHR30448">
    <property type="entry name" value="RNASE ADAPTER PROTEIN RAPZ"/>
    <property type="match status" value="1"/>
</dbReference>
<dbReference type="AlphaFoldDB" id="A0A0L0WCF2"/>
<sequence>MKFIIITGLSGAGKSQSLKILEDSGFYCMGNLPPALLPDFAELYLQSKDKMSNVALVINTRKGNFLNDLFSSLDAIDKLGFEYKILFLEASDKILVKRFKELRRPHPLSLDGRILDGIEKEREVLDEVKKKADYIIDTSNFTIAMLKEEITRIFLEGKEGKNLTISIVSFGFKKGIPLDADLVFDVRFLPNPFYIPELREFTGNDKEVRDYVMEWEQTKTFVNKLTDMIDFLIPFYIKEGKSQLVVAVGCTGGKHRSVTIANVLYEHLRDSGYRVIPNHRDCISYKGI</sequence>
<dbReference type="PIRSF" id="PIRSF005052">
    <property type="entry name" value="P-loopkin"/>
    <property type="match status" value="1"/>
</dbReference>
<keyword evidence="1 4" id="KW-0547">Nucleotide-binding</keyword>
<dbReference type="PATRIC" id="fig|1503.3.peg.2422"/>
<feature type="domain" description="RapZ-like N-terminal" evidence="5">
    <location>
        <begin position="1"/>
        <end position="155"/>
    </location>
</feature>
<dbReference type="GO" id="GO:0005524">
    <property type="term" value="F:ATP binding"/>
    <property type="evidence" value="ECO:0007669"/>
    <property type="project" value="UniProtKB-UniRule"/>
</dbReference>
<dbReference type="HAMAP" id="MF_00636">
    <property type="entry name" value="RapZ_like"/>
    <property type="match status" value="1"/>
</dbReference>
<comment type="caution">
    <text evidence="7">The sequence shown here is derived from an EMBL/GenBank/DDBJ whole genome shotgun (WGS) entry which is preliminary data.</text>
</comment>
<organism evidence="7 8">
    <name type="scientific">Gottschalkia purinilytica</name>
    <name type="common">Clostridium purinilyticum</name>
    <dbReference type="NCBI Taxonomy" id="1503"/>
    <lineage>
        <taxon>Bacteria</taxon>
        <taxon>Bacillati</taxon>
        <taxon>Bacillota</taxon>
        <taxon>Tissierellia</taxon>
        <taxon>Tissierellales</taxon>
        <taxon>Gottschalkiaceae</taxon>
        <taxon>Gottschalkia</taxon>
    </lineage>
</organism>
<dbReference type="NCBIfam" id="NF003828">
    <property type="entry name" value="PRK05416.1"/>
    <property type="match status" value="1"/>
</dbReference>
<evidence type="ECO:0000256" key="3">
    <source>
        <dbReference type="ARBA" id="ARBA00023134"/>
    </source>
</evidence>
<name>A0A0L0WCF2_GOTPU</name>
<accession>A0A0L0WCF2</accession>
<evidence type="ECO:0000256" key="4">
    <source>
        <dbReference type="HAMAP-Rule" id="MF_00636"/>
    </source>
</evidence>
<evidence type="ECO:0000259" key="6">
    <source>
        <dbReference type="Pfam" id="PF22740"/>
    </source>
</evidence>
<dbReference type="InterPro" id="IPR027417">
    <property type="entry name" value="P-loop_NTPase"/>
</dbReference>
<keyword evidence="8" id="KW-1185">Reference proteome</keyword>
<dbReference type="Gene3D" id="3.40.50.300">
    <property type="entry name" value="P-loop containing nucleotide triphosphate hydrolases"/>
    <property type="match status" value="1"/>
</dbReference>
<gene>
    <name evidence="7" type="ORF">CLPU_4c01920</name>
</gene>
<dbReference type="RefSeq" id="WP_050354716.1">
    <property type="nucleotide sequence ID" value="NZ_LGSS01000004.1"/>
</dbReference>
<reference evidence="8" key="1">
    <citation type="submission" date="2015-07" db="EMBL/GenBank/DDBJ databases">
        <title>Draft genome sequence of the purine-degrading Gottschalkia purinilyticum DSM 1384 (formerly Clostridium purinilyticum).</title>
        <authorList>
            <person name="Poehlein A."/>
            <person name="Schiel-Bengelsdorf B."/>
            <person name="Bengelsdorf F.R."/>
            <person name="Daniel R."/>
            <person name="Duerre P."/>
        </authorList>
    </citation>
    <scope>NUCLEOTIDE SEQUENCE [LARGE SCALE GENOMIC DNA]</scope>
    <source>
        <strain evidence="8">DSM 1384</strain>
    </source>
</reference>
<dbReference type="InterPro" id="IPR005337">
    <property type="entry name" value="RapZ-like"/>
</dbReference>
<dbReference type="STRING" id="1503.CLPU_4c01920"/>